<keyword evidence="3" id="KW-0560">Oxidoreductase</keyword>
<comment type="pathway">
    <text evidence="1">Cofactor biosynthesis; adenosylcobalamin biosynthesis.</text>
</comment>
<dbReference type="Pfam" id="PF02571">
    <property type="entry name" value="CbiJ"/>
    <property type="match status" value="1"/>
</dbReference>
<accession>A0ABQ6P374</accession>
<evidence type="ECO:0000256" key="3">
    <source>
        <dbReference type="ARBA" id="ARBA00023002"/>
    </source>
</evidence>
<evidence type="ECO:0000256" key="2">
    <source>
        <dbReference type="ARBA" id="ARBA00022573"/>
    </source>
</evidence>
<dbReference type="PANTHER" id="PTHR36925:SF1">
    <property type="entry name" value="COBALT-PRECORRIN-6A REDUCTASE"/>
    <property type="match status" value="1"/>
</dbReference>
<proteinExistence type="predicted"/>
<dbReference type="InterPro" id="IPR003723">
    <property type="entry name" value="Precorrin-6x_reduct"/>
</dbReference>
<name>A0ABQ6P374_9SPHN</name>
<dbReference type="EMBL" id="BTFW01000001">
    <property type="protein sequence ID" value="GMM59680.1"/>
    <property type="molecule type" value="Genomic_DNA"/>
</dbReference>
<evidence type="ECO:0000256" key="1">
    <source>
        <dbReference type="ARBA" id="ARBA00004953"/>
    </source>
</evidence>
<dbReference type="Proteomes" id="UP001187221">
    <property type="component" value="Unassembled WGS sequence"/>
</dbReference>
<evidence type="ECO:0000313" key="5">
    <source>
        <dbReference type="Proteomes" id="UP001187221"/>
    </source>
</evidence>
<keyword evidence="5" id="KW-1185">Reference proteome</keyword>
<reference evidence="4 5" key="1">
    <citation type="submission" date="2023-06" db="EMBL/GenBank/DDBJ databases">
        <title>Draft genome sequence of Novosphingobium sp. strain IK01.</title>
        <authorList>
            <person name="Hatamoto M."/>
            <person name="Ikarashi T."/>
            <person name="Yamaguchi T."/>
        </authorList>
    </citation>
    <scope>NUCLEOTIDE SEQUENCE [LARGE SCALE GENOMIC DNA]</scope>
    <source>
        <strain evidence="4 5">IK01</strain>
    </source>
</reference>
<dbReference type="PROSITE" id="PS51014">
    <property type="entry name" value="COBK_CBIJ"/>
    <property type="match status" value="1"/>
</dbReference>
<protein>
    <submittedName>
        <fullName evidence="4">Cobalt-precorrin-6A reductase</fullName>
    </submittedName>
</protein>
<dbReference type="NCBIfam" id="TIGR00715">
    <property type="entry name" value="precor6x_red"/>
    <property type="match status" value="1"/>
</dbReference>
<comment type="caution">
    <text evidence="4">The sequence shown here is derived from an EMBL/GenBank/DDBJ whole genome shotgun (WGS) entry which is preliminary data.</text>
</comment>
<keyword evidence="2" id="KW-0169">Cobalamin biosynthesis</keyword>
<sequence length="258" mass="27132">MPHRLLRRILVLGGTSEASELARLLAAHGLCATLSYAGRTENPRAQPIPTRVGGFGGVEGLAAYLRAEGITHLVDATHPFAATMSANACAAAQLAGVPLVALTRPAWEAQEGDRWREVATIAQAVEALAGAPRRVFLALGRQHVEAFAAQPQHRYVLRFVDAPGEAPALPDHALVVDRGPFTVAGDRALMEAHGIECIVAKNAGGSGAQAKLEAARALGLPVIMIARPALPPRMEVHRAVDVLDWLDHAPPSGAERGV</sequence>
<dbReference type="PANTHER" id="PTHR36925">
    <property type="entry name" value="COBALT-PRECORRIN-6A REDUCTASE"/>
    <property type="match status" value="1"/>
</dbReference>
<organism evidence="4 5">
    <name type="scientific">Novosphingobium pituita</name>
    <dbReference type="NCBI Taxonomy" id="3056842"/>
    <lineage>
        <taxon>Bacteria</taxon>
        <taxon>Pseudomonadati</taxon>
        <taxon>Pseudomonadota</taxon>
        <taxon>Alphaproteobacteria</taxon>
        <taxon>Sphingomonadales</taxon>
        <taxon>Sphingomonadaceae</taxon>
        <taxon>Novosphingobium</taxon>
    </lineage>
</organism>
<evidence type="ECO:0000313" key="4">
    <source>
        <dbReference type="EMBL" id="GMM59680.1"/>
    </source>
</evidence>
<gene>
    <name evidence="4" type="ORF">NUTIK01_04570</name>
</gene>
<dbReference type="NCBIfam" id="NF005968">
    <property type="entry name" value="PRK08057.1-2"/>
    <property type="match status" value="1"/>
</dbReference>